<dbReference type="GO" id="GO:0005737">
    <property type="term" value="C:cytoplasm"/>
    <property type="evidence" value="ECO:0007669"/>
    <property type="project" value="TreeGrafter"/>
</dbReference>
<accession>A0A1H8M6Q1</accession>
<keyword evidence="4" id="KW-1185">Reference proteome</keyword>
<gene>
    <name evidence="3" type="ORF">SAMN04488103_11295</name>
</gene>
<dbReference type="Pfam" id="PF04752">
    <property type="entry name" value="ChaC"/>
    <property type="match status" value="1"/>
</dbReference>
<reference evidence="3 4" key="1">
    <citation type="submission" date="2016-10" db="EMBL/GenBank/DDBJ databases">
        <authorList>
            <person name="de Groot N.N."/>
        </authorList>
    </citation>
    <scope>NUCLEOTIDE SEQUENCE [LARGE SCALE GENOMIC DNA]</scope>
    <source>
        <strain evidence="3 4">DSM 3857</strain>
    </source>
</reference>
<evidence type="ECO:0000313" key="4">
    <source>
        <dbReference type="Proteomes" id="UP000198761"/>
    </source>
</evidence>
<proteinExistence type="predicted"/>
<dbReference type="CDD" id="cd06661">
    <property type="entry name" value="GGCT_like"/>
    <property type="match status" value="1"/>
</dbReference>
<evidence type="ECO:0000256" key="2">
    <source>
        <dbReference type="ARBA" id="ARBA00023239"/>
    </source>
</evidence>
<dbReference type="GO" id="GO:0061928">
    <property type="term" value="F:glutathione specific gamma-glutamylcyclotransferase activity"/>
    <property type="evidence" value="ECO:0007669"/>
    <property type="project" value="UniProtKB-EC"/>
</dbReference>
<dbReference type="SUPFAM" id="SSF110857">
    <property type="entry name" value="Gamma-glutamyl cyclotransferase-like"/>
    <property type="match status" value="1"/>
</dbReference>
<dbReference type="Proteomes" id="UP000198761">
    <property type="component" value="Unassembled WGS sequence"/>
</dbReference>
<dbReference type="PANTHER" id="PTHR12192:SF2">
    <property type="entry name" value="GLUTATHIONE-SPECIFIC GAMMA-GLUTAMYLCYCLOTRANSFERASE 2"/>
    <property type="match status" value="1"/>
</dbReference>
<dbReference type="EMBL" id="FOCE01000012">
    <property type="protein sequence ID" value="SEO13005.1"/>
    <property type="molecule type" value="Genomic_DNA"/>
</dbReference>
<dbReference type="RefSeq" id="WP_091303355.1">
    <property type="nucleotide sequence ID" value="NZ_FOCE01000012.1"/>
</dbReference>
<dbReference type="EC" id="4.3.2.7" evidence="1"/>
<sequence>MWVFGYGSLIWHPGFPVAERRIARAAGWHRSFCMRSIHHRGTEAEPGLVLALDRAAGAICDGVAFRVAPGAEAQTLADLRDRELISSAYLEVTLPVTAEGAPIDCLAYVIDPAHVQYCGGLALEEQAQIIAQAVGGRGPNRDYLWNTAAHLAELGIADAELEWLADRVREIGRIREIGS</sequence>
<evidence type="ECO:0000313" key="3">
    <source>
        <dbReference type="EMBL" id="SEO13005.1"/>
    </source>
</evidence>
<dbReference type="InterPro" id="IPR013024">
    <property type="entry name" value="GGCT-like"/>
</dbReference>
<dbReference type="STRING" id="933059.SAMN04488103_11295"/>
<organism evidence="3 4">
    <name type="scientific">Gemmobacter aquatilis</name>
    <dbReference type="NCBI Taxonomy" id="933059"/>
    <lineage>
        <taxon>Bacteria</taxon>
        <taxon>Pseudomonadati</taxon>
        <taxon>Pseudomonadota</taxon>
        <taxon>Alphaproteobacteria</taxon>
        <taxon>Rhodobacterales</taxon>
        <taxon>Paracoccaceae</taxon>
        <taxon>Gemmobacter</taxon>
    </lineage>
</organism>
<dbReference type="AlphaFoldDB" id="A0A1H8M6Q1"/>
<dbReference type="GO" id="GO:0006751">
    <property type="term" value="P:glutathione catabolic process"/>
    <property type="evidence" value="ECO:0007669"/>
    <property type="project" value="InterPro"/>
</dbReference>
<keyword evidence="2" id="KW-0456">Lyase</keyword>
<evidence type="ECO:0000256" key="1">
    <source>
        <dbReference type="ARBA" id="ARBA00012344"/>
    </source>
</evidence>
<name>A0A1H8M6Q1_9RHOB</name>
<dbReference type="InterPro" id="IPR036568">
    <property type="entry name" value="GGCT-like_sf"/>
</dbReference>
<dbReference type="InterPro" id="IPR006840">
    <property type="entry name" value="ChaC"/>
</dbReference>
<dbReference type="OrthoDB" id="9795692at2"/>
<dbReference type="PANTHER" id="PTHR12192">
    <property type="entry name" value="CATION TRANSPORT PROTEIN CHAC-RELATED"/>
    <property type="match status" value="1"/>
</dbReference>
<protein>
    <recommendedName>
        <fullName evidence="1">glutathione-specific gamma-glutamylcyclotransferase</fullName>
        <ecNumber evidence="1">4.3.2.7</ecNumber>
    </recommendedName>
</protein>
<dbReference type="Gene3D" id="3.10.490.10">
    <property type="entry name" value="Gamma-glutamyl cyclotransferase-like"/>
    <property type="match status" value="1"/>
</dbReference>